<dbReference type="EMBL" id="DS548337">
    <property type="protein sequence ID" value="EDR28853.1"/>
    <property type="molecule type" value="Genomic_DNA"/>
</dbReference>
<evidence type="ECO:0000313" key="2">
    <source>
        <dbReference type="Proteomes" id="UP000008076"/>
    </source>
</evidence>
<dbReference type="VEuPathDB" id="AmoebaDB:EDI_168380"/>
<dbReference type="RefSeq" id="XP_001734971.1">
    <property type="nucleotide sequence ID" value="XM_001734919.1"/>
</dbReference>
<dbReference type="eggNOG" id="ENOG502RBV8">
    <property type="taxonomic scope" value="Eukaryota"/>
</dbReference>
<reference evidence="2" key="1">
    <citation type="submission" date="2007-12" db="EMBL/GenBank/DDBJ databases">
        <title>Annotation of Entamoeba dispar SAW760.</title>
        <authorList>
            <person name="Lorenzi H."/>
            <person name="Inman J."/>
            <person name="Schobel S."/>
            <person name="Amedeo P."/>
            <person name="Caler E."/>
        </authorList>
    </citation>
    <scope>NUCLEOTIDE SEQUENCE [LARGE SCALE GENOMIC DNA]</scope>
    <source>
        <strain evidence="2">ATCC PRA-260 / SAW760</strain>
    </source>
</reference>
<organism evidence="2">
    <name type="scientific">Entamoeba dispar (strain ATCC PRA-260 / SAW760)</name>
    <dbReference type="NCBI Taxonomy" id="370354"/>
    <lineage>
        <taxon>Eukaryota</taxon>
        <taxon>Amoebozoa</taxon>
        <taxon>Evosea</taxon>
        <taxon>Archamoebae</taxon>
        <taxon>Mastigamoebida</taxon>
        <taxon>Entamoebidae</taxon>
        <taxon>Entamoeba</taxon>
    </lineage>
</organism>
<gene>
    <name evidence="1" type="ORF">EDI_168380</name>
</gene>
<protein>
    <recommendedName>
        <fullName evidence="3">TLDc domain-containing protein</fullName>
    </recommendedName>
</protein>
<dbReference type="Proteomes" id="UP000008076">
    <property type="component" value="Unassembled WGS sequence"/>
</dbReference>
<dbReference type="OMA" id="MPSINIQ"/>
<name>B0E9E4_ENTDS</name>
<dbReference type="KEGG" id="edi:EDI_168380"/>
<sequence length="201" mass="23351">MPSINIQINKLKQFIGLDKYEIIFDSDIMEMNRLSFIKSIEGRNDIAIIIVNNHNHIYGCYQKQTIKHAQDLPDYVNRTESNYCIDPDHFIFSLLSDSIPPTKWMKVPTPQKFLNGIKIMNTLEILPTNYSLLTDYIFSVAHAFGFWNPQLNEEESAYVFFKLNEAYVNGPTHLELTGINQDNPNCNTYSKITRLLAVQFY</sequence>
<dbReference type="GeneID" id="5879895"/>
<evidence type="ECO:0000313" key="1">
    <source>
        <dbReference type="EMBL" id="EDR28853.1"/>
    </source>
</evidence>
<proteinExistence type="predicted"/>
<dbReference type="AlphaFoldDB" id="B0E9E4"/>
<keyword evidence="2" id="KW-1185">Reference proteome</keyword>
<evidence type="ECO:0008006" key="3">
    <source>
        <dbReference type="Google" id="ProtNLM"/>
    </source>
</evidence>
<accession>B0E9E4</accession>
<dbReference type="OrthoDB" id="25776at2759"/>